<dbReference type="Proteomes" id="UP000198906">
    <property type="component" value="Unassembled WGS sequence"/>
</dbReference>
<dbReference type="AlphaFoldDB" id="A0A1C6R745"/>
<sequence>MSATHHDERATQLRALLDERYGPYADTARERAATPAQVLHLNQARRWATERREAA</sequence>
<dbReference type="EMBL" id="FMHU01000001">
    <property type="protein sequence ID" value="SCL12809.1"/>
    <property type="molecule type" value="Genomic_DNA"/>
</dbReference>
<organism evidence="1 3">
    <name type="scientific">Micromonospora inyonensis</name>
    <dbReference type="NCBI Taxonomy" id="47866"/>
    <lineage>
        <taxon>Bacteria</taxon>
        <taxon>Bacillati</taxon>
        <taxon>Actinomycetota</taxon>
        <taxon>Actinomycetes</taxon>
        <taxon>Micromonosporales</taxon>
        <taxon>Micromonosporaceae</taxon>
        <taxon>Micromonospora</taxon>
    </lineage>
</organism>
<reference evidence="3" key="2">
    <citation type="submission" date="2016-06" db="EMBL/GenBank/DDBJ databases">
        <authorList>
            <person name="Varghese N."/>
        </authorList>
    </citation>
    <scope>NUCLEOTIDE SEQUENCE [LARGE SCALE GENOMIC DNA]</scope>
    <source>
        <strain evidence="3">DSM 46123</strain>
    </source>
</reference>
<evidence type="ECO:0000313" key="2">
    <source>
        <dbReference type="EMBL" id="SCL21625.1"/>
    </source>
</evidence>
<dbReference type="EMBL" id="FMHU01000002">
    <property type="protein sequence ID" value="SCL21625.1"/>
    <property type="molecule type" value="Genomic_DNA"/>
</dbReference>
<evidence type="ECO:0000313" key="3">
    <source>
        <dbReference type="Proteomes" id="UP000198906"/>
    </source>
</evidence>
<protein>
    <submittedName>
        <fullName evidence="1">Uncharacterized protein</fullName>
    </submittedName>
</protein>
<accession>A0A1C6R745</accession>
<evidence type="ECO:0000313" key="1">
    <source>
        <dbReference type="EMBL" id="SCL12809.1"/>
    </source>
</evidence>
<reference evidence="1" key="1">
    <citation type="submission" date="2016-06" db="EMBL/GenBank/DDBJ databases">
        <authorList>
            <person name="Kjaerup R.B."/>
            <person name="Dalgaard T.S."/>
            <person name="Juul-Madsen H.R."/>
        </authorList>
    </citation>
    <scope>NUCLEOTIDE SEQUENCE [LARGE SCALE GENOMIC DNA]</scope>
    <source>
        <strain evidence="1">DSM 46123</strain>
    </source>
</reference>
<gene>
    <name evidence="1" type="ORF">GA0074694_0007</name>
    <name evidence="2" type="ORF">GA0074694_3092</name>
</gene>
<name>A0A1C6R745_9ACTN</name>
<dbReference type="RefSeq" id="WP_176737728.1">
    <property type="nucleotide sequence ID" value="NZ_FMHU01000001.1"/>
</dbReference>
<keyword evidence="3" id="KW-1185">Reference proteome</keyword>
<proteinExistence type="predicted"/>
<dbReference type="STRING" id="47866.GA0074694_0007"/>